<dbReference type="PANTHER" id="PTHR43181">
    <property type="entry name" value="2-C-METHYL-D-ERYTHRITOL 2,4-CYCLODIPHOSPHATE SYNTHASE, CHLOROPLASTIC"/>
    <property type="match status" value="1"/>
</dbReference>
<evidence type="ECO:0000313" key="15">
    <source>
        <dbReference type="Proteomes" id="UP000306985"/>
    </source>
</evidence>
<dbReference type="UniPathway" id="UPA00056">
    <property type="reaction ID" value="UER00095"/>
</dbReference>
<dbReference type="InterPro" id="IPR029044">
    <property type="entry name" value="Nucleotide-diphossugar_trans"/>
</dbReference>
<evidence type="ECO:0000256" key="3">
    <source>
        <dbReference type="ARBA" id="ARBA00008480"/>
    </source>
</evidence>
<keyword evidence="9 11" id="KW-0456">Lyase</keyword>
<comment type="pathway">
    <text evidence="2 11">Isoprenoid biosynthesis; isopentenyl diphosphate biosynthesis via DXP pathway; isopentenyl diphosphate from 1-deoxy-D-xylulose 5-phosphate: step 4/6.</text>
</comment>
<dbReference type="SUPFAM" id="SSF69765">
    <property type="entry name" value="IpsF-like"/>
    <property type="match status" value="1"/>
</dbReference>
<dbReference type="Pfam" id="PF02542">
    <property type="entry name" value="YgbB"/>
    <property type="match status" value="1"/>
</dbReference>
<protein>
    <recommendedName>
        <fullName evidence="4 11">2-C-methyl-D-erythritol 2,4-cyclodiphosphate synthase</fullName>
        <shortName evidence="11">MECDP-synthase</shortName>
        <shortName evidence="11">MECPP-synthase</shortName>
        <shortName evidence="11">MECPS</shortName>
        <ecNumber evidence="4 11">4.6.1.12</ecNumber>
    </recommendedName>
</protein>
<name>A0A4U6QET0_9ACTN</name>
<comment type="function">
    <text evidence="11">Involved in the biosynthesis of isopentenyl diphosphate (IPP) and dimethylallyl diphosphate (DMAPP), two major building blocks of isoprenoid compounds. Catalyzes the conversion of 4-diphosphocytidyl-2-C-methyl-D-erythritol 2-phosphate (CDP-ME2P) to 2-C-methyl-D-erythritol 2,4-cyclodiphosphate (ME-CPP) with a corresponding release of cytidine 5-monophosphate (CMP).</text>
</comment>
<gene>
    <name evidence="11" type="primary">ispF</name>
    <name evidence="14" type="ORF">FDO65_13520</name>
</gene>
<comment type="subunit">
    <text evidence="11">Homotrimer.</text>
</comment>
<dbReference type="GO" id="GO:0070567">
    <property type="term" value="F:cytidylyltransferase activity"/>
    <property type="evidence" value="ECO:0007669"/>
    <property type="project" value="InterPro"/>
</dbReference>
<dbReference type="NCBIfam" id="TIGR00151">
    <property type="entry name" value="ispF"/>
    <property type="match status" value="1"/>
</dbReference>
<keyword evidence="6" id="KW-0548">Nucleotidyltransferase</keyword>
<sequence length="404" mass="40491">MTIVALVCACESADADDRRADAGAFSSVAGVPLVVHAVQGLLASGVQRIVLTVPPHQLDRARRLLGSLVRVVPAAPTRLAATAAALAELDRAVAQGWPEPQVVVVHDALRAFVPPSVVRAVAAAVTAGAPAVAPVMPVVDTVRRVDGDGHDGATVDRGTLRIVQTPQGFAPAVLRRAHAERPTGGAGTDDVGLVAGLGIPVATVPGDRAGLRVTTPHDLQEAERMVRITGRTTTPAPAPSAPAPVLPDLRVGTGTDVHPIDADSPCWVAGLLFPDDAGCAGHSDGDVAAHAVCDALLSAAGLGDLGAVFGTSDPQWAGASGVTLIAEVVARLKTAGFRPINVSVQVIGNTPRVGPRRAEAQAALGAAVGAPVSVAGTTTDGLGLTGRGEGRAAVATALVARVAH</sequence>
<dbReference type="GO" id="GO:0019288">
    <property type="term" value="P:isopentenyl diphosphate biosynthetic process, methylerythritol 4-phosphate pathway"/>
    <property type="evidence" value="ECO:0007669"/>
    <property type="project" value="UniProtKB-UniRule"/>
</dbReference>
<feature type="binding site" evidence="11">
    <location>
        <begin position="282"/>
        <end position="283"/>
    </location>
    <ligand>
        <name>4-CDP-2-C-methyl-D-erythritol 2-phosphate</name>
        <dbReference type="ChEBI" id="CHEBI:57919"/>
    </ligand>
</feature>
<proteinExistence type="inferred from homology"/>
<evidence type="ECO:0000256" key="10">
    <source>
        <dbReference type="ARBA" id="ARBA00023268"/>
    </source>
</evidence>
<dbReference type="Pfam" id="PF01128">
    <property type="entry name" value="IspD"/>
    <property type="match status" value="1"/>
</dbReference>
<keyword evidence="10" id="KW-0511">Multifunctional enzyme</keyword>
<keyword evidence="15" id="KW-1185">Reference proteome</keyword>
<dbReference type="OrthoDB" id="9802561at2"/>
<dbReference type="PANTHER" id="PTHR43181:SF1">
    <property type="entry name" value="2-C-METHYL-D-ERYTHRITOL 2,4-CYCLODIPHOSPHATE SYNTHASE, CHLOROPLASTIC"/>
    <property type="match status" value="1"/>
</dbReference>
<evidence type="ECO:0000256" key="4">
    <source>
        <dbReference type="ARBA" id="ARBA00012579"/>
    </source>
</evidence>
<feature type="site" description="Transition state stabilizer" evidence="11">
    <location>
        <position position="378"/>
    </location>
</feature>
<feature type="binding site" evidence="11">
    <location>
        <begin position="377"/>
        <end position="380"/>
    </location>
    <ligand>
        <name>4-CDP-2-C-methyl-D-erythritol 2-phosphate</name>
        <dbReference type="ChEBI" id="CHEBI:57919"/>
    </ligand>
</feature>
<evidence type="ECO:0000256" key="12">
    <source>
        <dbReference type="RuleBase" id="RU004395"/>
    </source>
</evidence>
<keyword evidence="7 11" id="KW-0479">Metal-binding</keyword>
<dbReference type="InterPro" id="IPR003526">
    <property type="entry name" value="MECDP_synthase"/>
</dbReference>
<dbReference type="GO" id="GO:0046872">
    <property type="term" value="F:metal ion binding"/>
    <property type="evidence" value="ECO:0007669"/>
    <property type="project" value="UniProtKB-KW"/>
</dbReference>
<evidence type="ECO:0000256" key="7">
    <source>
        <dbReference type="ARBA" id="ARBA00022723"/>
    </source>
</evidence>
<dbReference type="EMBL" id="SZZH01000003">
    <property type="protein sequence ID" value="TKV58558.1"/>
    <property type="molecule type" value="Genomic_DNA"/>
</dbReference>
<evidence type="ECO:0000256" key="1">
    <source>
        <dbReference type="ARBA" id="ARBA00000200"/>
    </source>
</evidence>
<dbReference type="Gene3D" id="3.90.550.10">
    <property type="entry name" value="Spore Coat Polysaccharide Biosynthesis Protein SpsA, Chain A"/>
    <property type="match status" value="1"/>
</dbReference>
<feature type="binding site" evidence="11">
    <location>
        <position position="387"/>
    </location>
    <ligand>
        <name>4-CDP-2-C-methyl-D-erythritol 2-phosphate</name>
        <dbReference type="ChEBI" id="CHEBI:57919"/>
    </ligand>
</feature>
<evidence type="ECO:0000256" key="11">
    <source>
        <dbReference type="HAMAP-Rule" id="MF_00107"/>
    </source>
</evidence>
<organism evidence="14 15">
    <name type="scientific">Nakamurella flava</name>
    <dbReference type="NCBI Taxonomy" id="2576308"/>
    <lineage>
        <taxon>Bacteria</taxon>
        <taxon>Bacillati</taxon>
        <taxon>Actinomycetota</taxon>
        <taxon>Actinomycetes</taxon>
        <taxon>Nakamurellales</taxon>
        <taxon>Nakamurellaceae</taxon>
        <taxon>Nakamurella</taxon>
    </lineage>
</organism>
<accession>A0A4U6QET0</accession>
<dbReference type="FunFam" id="3.30.1330.50:FF:000003">
    <property type="entry name" value="2-C-methyl-D-erythritol 2,4-cyclodiphosphate synthase"/>
    <property type="match status" value="1"/>
</dbReference>
<dbReference type="InterPro" id="IPR036571">
    <property type="entry name" value="MECDP_synthase_sf"/>
</dbReference>
<dbReference type="AlphaFoldDB" id="A0A4U6QET0"/>
<feature type="binding site" evidence="11">
    <location>
        <position position="256"/>
    </location>
    <ligand>
        <name>a divalent metal cation</name>
        <dbReference type="ChEBI" id="CHEBI:60240"/>
    </ligand>
</feature>
<comment type="caution">
    <text evidence="14">The sequence shown here is derived from an EMBL/GenBank/DDBJ whole genome shotgun (WGS) entry which is preliminary data.</text>
</comment>
<feature type="binding site" evidence="11">
    <location>
        <position position="290"/>
    </location>
    <ligand>
        <name>a divalent metal cation</name>
        <dbReference type="ChEBI" id="CHEBI:60240"/>
    </ligand>
</feature>
<comment type="cofactor">
    <cofactor evidence="11">
        <name>a divalent metal cation</name>
        <dbReference type="ChEBI" id="CHEBI:60240"/>
    </cofactor>
    <text evidence="11">Binds 1 divalent metal cation per subunit.</text>
</comment>
<dbReference type="GO" id="GO:0008685">
    <property type="term" value="F:2-C-methyl-D-erythritol 2,4-cyclodiphosphate synthase activity"/>
    <property type="evidence" value="ECO:0007669"/>
    <property type="project" value="UniProtKB-UniRule"/>
</dbReference>
<comment type="similarity">
    <text evidence="3 11 12">Belongs to the IspF family.</text>
</comment>
<dbReference type="RefSeq" id="WP_137450221.1">
    <property type="nucleotide sequence ID" value="NZ_SZZH01000003.1"/>
</dbReference>
<dbReference type="Gene3D" id="3.30.1330.50">
    <property type="entry name" value="2-C-methyl-D-erythritol 2,4-cyclodiphosphate synthase"/>
    <property type="match status" value="1"/>
</dbReference>
<dbReference type="GO" id="GO:0016114">
    <property type="term" value="P:terpenoid biosynthetic process"/>
    <property type="evidence" value="ECO:0007669"/>
    <property type="project" value="InterPro"/>
</dbReference>
<dbReference type="EC" id="4.6.1.12" evidence="4 11"/>
<evidence type="ECO:0000256" key="2">
    <source>
        <dbReference type="ARBA" id="ARBA00004709"/>
    </source>
</evidence>
<keyword evidence="5" id="KW-0808">Transferase</keyword>
<dbReference type="InterPro" id="IPR020555">
    <property type="entry name" value="MECDP_synthase_CS"/>
</dbReference>
<dbReference type="CDD" id="cd00554">
    <property type="entry name" value="MECDP_synthase"/>
    <property type="match status" value="1"/>
</dbReference>
<evidence type="ECO:0000256" key="6">
    <source>
        <dbReference type="ARBA" id="ARBA00022695"/>
    </source>
</evidence>
<comment type="caution">
    <text evidence="11">Lacks conserved residue(s) required for the propagation of feature annotation.</text>
</comment>
<reference evidence="14 15" key="1">
    <citation type="submission" date="2019-05" db="EMBL/GenBank/DDBJ databases">
        <title>Nakamurella sp. N5BH11, whole genome shotgun sequence.</title>
        <authorList>
            <person name="Tuo L."/>
        </authorList>
    </citation>
    <scope>NUCLEOTIDE SEQUENCE [LARGE SCALE GENOMIC DNA]</scope>
    <source>
        <strain evidence="14 15">N5BH11</strain>
    </source>
</reference>
<dbReference type="InterPro" id="IPR034683">
    <property type="entry name" value="IspD/TarI"/>
</dbReference>
<evidence type="ECO:0000313" key="14">
    <source>
        <dbReference type="EMBL" id="TKV58558.1"/>
    </source>
</evidence>
<dbReference type="Proteomes" id="UP000306985">
    <property type="component" value="Unassembled WGS sequence"/>
</dbReference>
<feature type="binding site" evidence="11">
    <location>
        <begin position="256"/>
        <end position="258"/>
    </location>
    <ligand>
        <name>4-CDP-2-C-methyl-D-erythritol 2-phosphate</name>
        <dbReference type="ChEBI" id="CHEBI:57919"/>
    </ligand>
</feature>
<feature type="binding site" evidence="11">
    <location>
        <begin position="304"/>
        <end position="306"/>
    </location>
    <ligand>
        <name>4-CDP-2-C-methyl-D-erythritol 2-phosphate</name>
        <dbReference type="ChEBI" id="CHEBI:57919"/>
    </ligand>
</feature>
<evidence type="ECO:0000256" key="8">
    <source>
        <dbReference type="ARBA" id="ARBA00023229"/>
    </source>
</evidence>
<feature type="binding site" evidence="11">
    <location>
        <position position="258"/>
    </location>
    <ligand>
        <name>a divalent metal cation</name>
        <dbReference type="ChEBI" id="CHEBI:60240"/>
    </ligand>
</feature>
<evidence type="ECO:0000256" key="9">
    <source>
        <dbReference type="ARBA" id="ARBA00023239"/>
    </source>
</evidence>
<dbReference type="SUPFAM" id="SSF53448">
    <property type="entry name" value="Nucleotide-diphospho-sugar transferases"/>
    <property type="match status" value="1"/>
</dbReference>
<dbReference type="PROSITE" id="PS01350">
    <property type="entry name" value="ISPF"/>
    <property type="match status" value="1"/>
</dbReference>
<comment type="catalytic activity">
    <reaction evidence="1 11 12">
        <text>4-CDP-2-C-methyl-D-erythritol 2-phosphate = 2-C-methyl-D-erythritol 2,4-cyclic diphosphate + CMP</text>
        <dbReference type="Rhea" id="RHEA:23864"/>
        <dbReference type="ChEBI" id="CHEBI:57919"/>
        <dbReference type="ChEBI" id="CHEBI:58483"/>
        <dbReference type="ChEBI" id="CHEBI:60377"/>
        <dbReference type="EC" id="4.6.1.12"/>
    </reaction>
</comment>
<feature type="domain" description="2-C-methyl-D-erythritol 2,4-cyclodiphosphate synthase" evidence="13">
    <location>
        <begin position="249"/>
        <end position="399"/>
    </location>
</feature>
<evidence type="ECO:0000256" key="5">
    <source>
        <dbReference type="ARBA" id="ARBA00022679"/>
    </source>
</evidence>
<feature type="site" description="Transition state stabilizer" evidence="11">
    <location>
        <position position="282"/>
    </location>
</feature>
<keyword evidence="8 11" id="KW-0414">Isoprene biosynthesis</keyword>
<evidence type="ECO:0000259" key="13">
    <source>
        <dbReference type="Pfam" id="PF02542"/>
    </source>
</evidence>
<dbReference type="HAMAP" id="MF_00107">
    <property type="entry name" value="IspF"/>
    <property type="match status" value="1"/>
</dbReference>